<proteinExistence type="predicted"/>
<organism evidence="1 2">
    <name type="scientific">Corynebacterium lactis RW2-5</name>
    <dbReference type="NCBI Taxonomy" id="1408189"/>
    <lineage>
        <taxon>Bacteria</taxon>
        <taxon>Bacillati</taxon>
        <taxon>Actinomycetota</taxon>
        <taxon>Actinomycetes</taxon>
        <taxon>Mycobacteriales</taxon>
        <taxon>Corynebacteriaceae</taxon>
        <taxon>Corynebacterium</taxon>
    </lineage>
</organism>
<dbReference type="STRING" id="1408189.CLAC_04840"/>
<protein>
    <recommendedName>
        <fullName evidence="3">Mini-circle protein</fullName>
    </recommendedName>
</protein>
<evidence type="ECO:0008006" key="3">
    <source>
        <dbReference type="Google" id="ProtNLM"/>
    </source>
</evidence>
<sequence length="238" mass="25674">MSEITDTPIADTSNPAWPLDSHILARMDKLAALVASLDDALANEKLPIPAINTPIVLLRHVGGSARYWLERVCLGRDYFRDRTGEFSASGSVAEELAIYREQRAAIARCLEELRSVDRSAPPACVPTDKERWWCASIEGVIVHVFHEAAQHLGHAEITRDALVAGAAGAADSARPAATSLLDAVIAELQESGHAADFIEGTKITTVDGLELSLDEVVKAGVRKVTSAQQQSDRRSQQS</sequence>
<dbReference type="Gene3D" id="1.20.120.450">
    <property type="entry name" value="dinb family like domain"/>
    <property type="match status" value="1"/>
</dbReference>
<dbReference type="Pfam" id="PF04978">
    <property type="entry name" value="MST"/>
    <property type="match status" value="1"/>
</dbReference>
<dbReference type="Proteomes" id="UP000058446">
    <property type="component" value="Chromosome"/>
</dbReference>
<dbReference type="AlphaFoldDB" id="A0A0K2H375"/>
<dbReference type="SUPFAM" id="SSF109854">
    <property type="entry name" value="DinB/YfiT-like putative metalloenzymes"/>
    <property type="match status" value="1"/>
</dbReference>
<name>A0A0K2H375_9CORY</name>
<dbReference type="RefSeq" id="WP_245621982.1">
    <property type="nucleotide sequence ID" value="NZ_CP006841.1"/>
</dbReference>
<evidence type="ECO:0000313" key="2">
    <source>
        <dbReference type="Proteomes" id="UP000058446"/>
    </source>
</evidence>
<keyword evidence="2" id="KW-1185">Reference proteome</keyword>
<dbReference type="InterPro" id="IPR007061">
    <property type="entry name" value="MST-like"/>
</dbReference>
<dbReference type="PATRIC" id="fig|1408189.4.peg.968"/>
<accession>A0A0K2H375</accession>
<dbReference type="KEGG" id="clw:CLAC_04840"/>
<dbReference type="InterPro" id="IPR034660">
    <property type="entry name" value="DinB/YfiT-like"/>
</dbReference>
<gene>
    <name evidence="1" type="ORF">CLAC_04840</name>
</gene>
<dbReference type="EMBL" id="CP006841">
    <property type="protein sequence ID" value="ALA68500.1"/>
    <property type="molecule type" value="Genomic_DNA"/>
</dbReference>
<evidence type="ECO:0000313" key="1">
    <source>
        <dbReference type="EMBL" id="ALA68500.1"/>
    </source>
</evidence>
<reference evidence="1 2" key="1">
    <citation type="submission" date="2013-10" db="EMBL/GenBank/DDBJ databases">
        <title>Complete genome sequence of Corynebacterium lactis DSM 45799(T), isolated from raw cow milk.</title>
        <authorList>
            <person name="Ruckert C."/>
            <person name="Albersmeier A."/>
            <person name="Lipski A."/>
            <person name="Kalinowski J."/>
        </authorList>
    </citation>
    <scope>NUCLEOTIDE SEQUENCE [LARGE SCALE GENOMIC DNA]</scope>
    <source>
        <strain evidence="1 2">RW2-5</strain>
    </source>
</reference>